<evidence type="ECO:0000259" key="1">
    <source>
        <dbReference type="PROSITE" id="PS51379"/>
    </source>
</evidence>
<feature type="domain" description="4Fe-4S ferredoxin-type" evidence="1">
    <location>
        <begin position="277"/>
        <end position="298"/>
    </location>
</feature>
<dbReference type="SUPFAM" id="SSF54862">
    <property type="entry name" value="4Fe-4S ferredoxins"/>
    <property type="match status" value="1"/>
</dbReference>
<organism evidence="2">
    <name type="scientific">Candidatus Aramenus sulfurataquae</name>
    <dbReference type="NCBI Taxonomy" id="1326980"/>
    <lineage>
        <taxon>Archaea</taxon>
        <taxon>Thermoproteota</taxon>
        <taxon>Thermoprotei</taxon>
        <taxon>Sulfolobales</taxon>
        <taxon>Sulfolobaceae</taxon>
        <taxon>Candidatus Aramenus</taxon>
    </lineage>
</organism>
<dbReference type="GO" id="GO:0016491">
    <property type="term" value="F:oxidoreductase activity"/>
    <property type="evidence" value="ECO:0007669"/>
    <property type="project" value="UniProtKB-ARBA"/>
</dbReference>
<dbReference type="Pfam" id="PF13183">
    <property type="entry name" value="Fer4_8"/>
    <property type="match status" value="1"/>
</dbReference>
<dbReference type="PROSITE" id="PS00198">
    <property type="entry name" value="4FE4S_FER_1"/>
    <property type="match status" value="2"/>
</dbReference>
<proteinExistence type="predicted"/>
<sequence>MNEESLLFSALSPTVVSFPPEIVTKIRGEEDLKVLSDFVPRYETFRGVEGKKVADLTGLRGIEDLGDKLRVLAGTKWKEVLKFNPEVYCISDFSVGGSIQFEDACFGYNEFGKINNRVKVEAYLNGEKYKGKYRGGIVYSIFINKETRPLMYKVLEGDYLYLANKAREWFITSFPVFRDVTLIKEGNRAKLYVAYPSIREALLRGYLVGFSDADKYKLPVKDHKFRYVGTVPLLNFNPKDFANITNLYLLFRKGEVTYYAFSHSPLVLEYNRGFSDVNDRTLFNNCILCGRCVDVCPHAEQRGSIAYSPLGFYVLSYYNQGEKVANCHMCSKCVSVCPAGLDIVGDLKKRAKSNNISQTVNLDLPAKKVIAITPISSGLVEYALKVIKLLGKEGLKVGLITLNVGLDDMIKGNFSGIANQIRDVDEVITLTPEEAYYLSELKKVKIIDVTFVYEYLKGKLKDKMKELRVHVPCFANYKFDNADTNCSFELLNMVNGEGYGKKVPKADVSLCPLASKRLGIRNLTDLLSVTLDYSAADKLIEDFNVYSNSFSKILEDVKWYEGVADDVKGYFELRMVESFVKGRSRDELLLFYLNKDKYADKVKNKNLFEKLVSYAKKELTT</sequence>
<reference evidence="2" key="1">
    <citation type="submission" date="2022-05" db="EMBL/GenBank/DDBJ databases">
        <title>Metagenome Sequencing of an Archaeal-Dominated Microbial Community from a Hot Spring at the Los Azufres Geothermal Field, Mexico.</title>
        <authorList>
            <person name="Marin-Paredes R."/>
            <person name="Martinez-Romero E."/>
            <person name="Servin-Garciduenas L.E."/>
        </authorList>
    </citation>
    <scope>NUCLEOTIDE SEQUENCE</scope>
    <source>
        <strain evidence="2">AZ1-454</strain>
    </source>
</reference>
<dbReference type="PROSITE" id="PS51379">
    <property type="entry name" value="4FE4S_FER_2"/>
    <property type="match status" value="1"/>
</dbReference>
<accession>A0AAE3FKN9</accession>
<evidence type="ECO:0000313" key="2">
    <source>
        <dbReference type="EMBL" id="MCL7343544.1"/>
    </source>
</evidence>
<dbReference type="InterPro" id="IPR017900">
    <property type="entry name" value="4Fe4S_Fe_S_CS"/>
</dbReference>
<name>A0AAE3FKN9_9CREN</name>
<comment type="caution">
    <text evidence="2">The sequence shown here is derived from an EMBL/GenBank/DDBJ whole genome shotgun (WGS) entry which is preliminary data.</text>
</comment>
<gene>
    <name evidence="2" type="ORF">TQ35_003105</name>
</gene>
<dbReference type="AlphaFoldDB" id="A0AAE3FKN9"/>
<protein>
    <submittedName>
        <fullName evidence="2">4Fe-4S dicluster domain-containing protein</fullName>
    </submittedName>
</protein>
<dbReference type="EMBL" id="JZWS02000002">
    <property type="protein sequence ID" value="MCL7343544.1"/>
    <property type="molecule type" value="Genomic_DNA"/>
</dbReference>
<dbReference type="InterPro" id="IPR017896">
    <property type="entry name" value="4Fe4S_Fe-S-bd"/>
</dbReference>
<dbReference type="Gene3D" id="3.30.70.20">
    <property type="match status" value="1"/>
</dbReference>